<dbReference type="Gene3D" id="2.60.40.420">
    <property type="entry name" value="Cupredoxins - blue copper proteins"/>
    <property type="match status" value="2"/>
</dbReference>
<keyword evidence="5" id="KW-0732">Signal</keyword>
<keyword evidence="2" id="KW-0560">Oxidoreductase</keyword>
<gene>
    <name evidence="8" type="ORF">SAMN05428998_121106</name>
</gene>
<dbReference type="Pfam" id="PF00394">
    <property type="entry name" value="Cu-oxidase"/>
    <property type="match status" value="1"/>
</dbReference>
<dbReference type="Pfam" id="PF07732">
    <property type="entry name" value="Cu-oxidase_3"/>
    <property type="match status" value="1"/>
</dbReference>
<feature type="chain" id="PRO_5012712258" evidence="5">
    <location>
        <begin position="31"/>
        <end position="416"/>
    </location>
</feature>
<dbReference type="AlphaFoldDB" id="A0A1Y6CIT0"/>
<dbReference type="InterPro" id="IPR045087">
    <property type="entry name" value="Cu-oxidase_fam"/>
</dbReference>
<keyword evidence="1" id="KW-0479">Metal-binding</keyword>
<organism evidence="8 9">
    <name type="scientific">Tistlia consotensis USBA 355</name>
    <dbReference type="NCBI Taxonomy" id="560819"/>
    <lineage>
        <taxon>Bacteria</taxon>
        <taxon>Pseudomonadati</taxon>
        <taxon>Pseudomonadota</taxon>
        <taxon>Alphaproteobacteria</taxon>
        <taxon>Rhodospirillales</taxon>
        <taxon>Rhodovibrionaceae</taxon>
        <taxon>Tistlia</taxon>
    </lineage>
</organism>
<dbReference type="InterPro" id="IPR006376">
    <property type="entry name" value="Cu-R_CopA"/>
</dbReference>
<dbReference type="STRING" id="560819.SAMN05428998_121106"/>
<dbReference type="SUPFAM" id="SSF49503">
    <property type="entry name" value="Cupredoxins"/>
    <property type="match status" value="2"/>
</dbReference>
<feature type="domain" description="Plastocyanin-like" evidence="7">
    <location>
        <begin position="40"/>
        <end position="149"/>
    </location>
</feature>
<dbReference type="GO" id="GO:0016491">
    <property type="term" value="F:oxidoreductase activity"/>
    <property type="evidence" value="ECO:0007669"/>
    <property type="project" value="UniProtKB-KW"/>
</dbReference>
<sequence length="416" mass="44582">MPKLHGGRMPRRLTPAILAVGLLLSAVAQASAGSYDLSVEKVRVERGGTTRTVIGYNGRSPGETLHFREGEDVTIRVTNRLDVPTSIHWHGMIVPTGMDGVPGLSYPGIAPGETFTYRFPVVQSGTYWFHSHSAQQEQDGAYGSIVIAPAGRDPFRYDRDYVVLLSDAHEQSGSEILSNLKRMPDYYNRQQRTLGDFFRDVSEKGLGATLADRKAWGEMRMMPTDITDVQGYRFLINGEDAGQNWTGLFAPGERIRLRFINASAMSYFDVRIPSLKMTVVQADGNDVQPVTVDEFRIAVAETYDVIVRPEAARAYTLFAAAMDRSGYARGTLAPHAGMSAAIPALGSPPLLTMADMGGMPGMEGMGHGAMAGMDHATTPGMAPASPAPDAGGAMAGMDHSKMPGMAPASPAPDAGG</sequence>
<dbReference type="RefSeq" id="WP_200808625.1">
    <property type="nucleotide sequence ID" value="NZ_FWZX01000021.1"/>
</dbReference>
<dbReference type="GO" id="GO:0042597">
    <property type="term" value="C:periplasmic space"/>
    <property type="evidence" value="ECO:0007669"/>
    <property type="project" value="InterPro"/>
</dbReference>
<dbReference type="CDD" id="cd13874">
    <property type="entry name" value="CuRO_2_CopA"/>
    <property type="match status" value="1"/>
</dbReference>
<evidence type="ECO:0000256" key="4">
    <source>
        <dbReference type="SAM" id="MobiDB-lite"/>
    </source>
</evidence>
<evidence type="ECO:0000256" key="1">
    <source>
        <dbReference type="ARBA" id="ARBA00022723"/>
    </source>
</evidence>
<dbReference type="PANTHER" id="PTHR11709:SF394">
    <property type="entry name" value="FI03373P-RELATED"/>
    <property type="match status" value="1"/>
</dbReference>
<evidence type="ECO:0000259" key="6">
    <source>
        <dbReference type="Pfam" id="PF00394"/>
    </source>
</evidence>
<dbReference type="NCBIfam" id="TIGR01480">
    <property type="entry name" value="copper_res_A"/>
    <property type="match status" value="1"/>
</dbReference>
<evidence type="ECO:0000256" key="5">
    <source>
        <dbReference type="SAM" id="SignalP"/>
    </source>
</evidence>
<reference evidence="8 9" key="1">
    <citation type="submission" date="2017-04" db="EMBL/GenBank/DDBJ databases">
        <authorList>
            <person name="Afonso C.L."/>
            <person name="Miller P.J."/>
            <person name="Scott M.A."/>
            <person name="Spackman E."/>
            <person name="Goraichik I."/>
            <person name="Dimitrov K.M."/>
            <person name="Suarez D.L."/>
            <person name="Swayne D.E."/>
        </authorList>
    </citation>
    <scope>NUCLEOTIDE SEQUENCE [LARGE SCALE GENOMIC DNA]</scope>
    <source>
        <strain evidence="8 9">USBA 355</strain>
    </source>
</reference>
<dbReference type="EMBL" id="FWZX01000021">
    <property type="protein sequence ID" value="SMF57747.1"/>
    <property type="molecule type" value="Genomic_DNA"/>
</dbReference>
<dbReference type="PANTHER" id="PTHR11709">
    <property type="entry name" value="MULTI-COPPER OXIDASE"/>
    <property type="match status" value="1"/>
</dbReference>
<protein>
    <submittedName>
        <fullName evidence="8">Copper-resistance protein, CopA family</fullName>
    </submittedName>
</protein>
<feature type="signal peptide" evidence="5">
    <location>
        <begin position="1"/>
        <end position="30"/>
    </location>
</feature>
<keyword evidence="9" id="KW-1185">Reference proteome</keyword>
<feature type="compositionally biased region" description="Low complexity" evidence="4">
    <location>
        <begin position="382"/>
        <end position="397"/>
    </location>
</feature>
<feature type="domain" description="Plastocyanin-like" evidence="6">
    <location>
        <begin position="193"/>
        <end position="322"/>
    </location>
</feature>
<feature type="region of interest" description="Disordered" evidence="4">
    <location>
        <begin position="382"/>
        <end position="416"/>
    </location>
</feature>
<evidence type="ECO:0000256" key="2">
    <source>
        <dbReference type="ARBA" id="ARBA00023002"/>
    </source>
</evidence>
<dbReference type="GO" id="GO:0005507">
    <property type="term" value="F:copper ion binding"/>
    <property type="evidence" value="ECO:0007669"/>
    <property type="project" value="InterPro"/>
</dbReference>
<feature type="non-terminal residue" evidence="8">
    <location>
        <position position="416"/>
    </location>
</feature>
<evidence type="ECO:0000259" key="7">
    <source>
        <dbReference type="Pfam" id="PF07732"/>
    </source>
</evidence>
<name>A0A1Y6CIT0_9PROT</name>
<proteinExistence type="predicted"/>
<dbReference type="Proteomes" id="UP000192917">
    <property type="component" value="Unassembled WGS sequence"/>
</dbReference>
<evidence type="ECO:0000256" key="3">
    <source>
        <dbReference type="ARBA" id="ARBA00023008"/>
    </source>
</evidence>
<evidence type="ECO:0000313" key="8">
    <source>
        <dbReference type="EMBL" id="SMF57747.1"/>
    </source>
</evidence>
<accession>A0A1Y6CIT0</accession>
<keyword evidence="3" id="KW-0186">Copper</keyword>
<dbReference type="InterPro" id="IPR001117">
    <property type="entry name" value="Cu-oxidase_2nd"/>
</dbReference>
<evidence type="ECO:0000313" key="9">
    <source>
        <dbReference type="Proteomes" id="UP000192917"/>
    </source>
</evidence>
<dbReference type="InterPro" id="IPR011707">
    <property type="entry name" value="Cu-oxidase-like_N"/>
</dbReference>
<dbReference type="InterPro" id="IPR008972">
    <property type="entry name" value="Cupredoxin"/>
</dbReference>
<dbReference type="InterPro" id="IPR034282">
    <property type="entry name" value="CuRO_2_CopA"/>
</dbReference>